<protein>
    <submittedName>
        <fullName evidence="6">ATP-binding cassette domain-containing protein</fullName>
    </submittedName>
</protein>
<keyword evidence="1" id="KW-0813">Transport</keyword>
<reference evidence="6 7" key="1">
    <citation type="submission" date="2019-12" db="EMBL/GenBank/DDBJ databases">
        <title>Draft genome sequences Bradyrhizobium cajani AMBPC1010, Bradyrhizobium pachyrhizi AMBPC1040 and Bradyrhizobium yuanmingense ALSPC3051, three plant growth promoting strains isolated from nodules of Cajanus cajan L. in Dominican Republic.</title>
        <authorList>
            <person name="Flores-Felix J.D."/>
            <person name="Araujo J."/>
            <person name="Diaz-Alcantara C."/>
            <person name="Gonzalez-Andres F."/>
            <person name="Velazquez E."/>
        </authorList>
    </citation>
    <scope>NUCLEOTIDE SEQUENCE [LARGE SCALE GENOMIC DNA]</scope>
    <source>
        <strain evidence="6 7">1040</strain>
    </source>
</reference>
<sequence length="248" mass="27064">MSAISLSSVTKRFGSSEIIRGVDLVVNAGERHALIGPNGAGKSTLFNLISGQFRPTSGQIFLNGERSDREPPEMIARRGLARSFQITSLFARLTVFETVRLGVMANRGIRFCFWRSAVSHREVTNDVDGLLTDVNLSHRANVLTGELPYSEQRALELAVTLALRPEIVLLDEPTAGMSVEEAAQTVALVRRLTAGRTLLVVEHDMDVVFSLCDRISVLVHGRIIASGTPEEIARNESVNEAYLGKAAH</sequence>
<dbReference type="PANTHER" id="PTHR45772">
    <property type="entry name" value="CONSERVED COMPONENT OF ABC TRANSPORTER FOR NATURAL AMINO ACIDS-RELATED"/>
    <property type="match status" value="1"/>
</dbReference>
<evidence type="ECO:0000256" key="1">
    <source>
        <dbReference type="ARBA" id="ARBA00022448"/>
    </source>
</evidence>
<dbReference type="InterPro" id="IPR032823">
    <property type="entry name" value="BCA_ABC_TP_C"/>
</dbReference>
<dbReference type="AlphaFoldDB" id="A0A844SRW0"/>
<dbReference type="Pfam" id="PF12399">
    <property type="entry name" value="BCA_ABC_TP_C"/>
    <property type="match status" value="1"/>
</dbReference>
<dbReference type="PROSITE" id="PS50893">
    <property type="entry name" value="ABC_TRANSPORTER_2"/>
    <property type="match status" value="1"/>
</dbReference>
<evidence type="ECO:0000256" key="4">
    <source>
        <dbReference type="ARBA" id="ARBA00024722"/>
    </source>
</evidence>
<dbReference type="EMBL" id="WQNF01000007">
    <property type="protein sequence ID" value="MVT66102.1"/>
    <property type="molecule type" value="Genomic_DNA"/>
</dbReference>
<dbReference type="CDD" id="cd03219">
    <property type="entry name" value="ABC_Mj1267_LivG_branched"/>
    <property type="match status" value="1"/>
</dbReference>
<dbReference type="Pfam" id="PF00005">
    <property type="entry name" value="ABC_tran"/>
    <property type="match status" value="1"/>
</dbReference>
<feature type="domain" description="ABC transporter" evidence="5">
    <location>
        <begin position="4"/>
        <end position="245"/>
    </location>
</feature>
<evidence type="ECO:0000313" key="7">
    <source>
        <dbReference type="Proteomes" id="UP000436468"/>
    </source>
</evidence>
<comment type="function">
    <text evidence="4">Involved in beta-(1--&gt;2)glucan export. Transmembrane domains (TMD) form a pore in the inner membrane and the ATP-binding domain (NBD) is responsible for energy generation.</text>
</comment>
<evidence type="ECO:0000256" key="3">
    <source>
        <dbReference type="ARBA" id="ARBA00022840"/>
    </source>
</evidence>
<dbReference type="GO" id="GO:0005524">
    <property type="term" value="F:ATP binding"/>
    <property type="evidence" value="ECO:0007669"/>
    <property type="project" value="UniProtKB-KW"/>
</dbReference>
<dbReference type="InterPro" id="IPR003593">
    <property type="entry name" value="AAA+_ATPase"/>
</dbReference>
<dbReference type="SUPFAM" id="SSF52540">
    <property type="entry name" value="P-loop containing nucleoside triphosphate hydrolases"/>
    <property type="match status" value="1"/>
</dbReference>
<keyword evidence="3 6" id="KW-0067">ATP-binding</keyword>
<dbReference type="PANTHER" id="PTHR45772:SF3">
    <property type="entry name" value="ABC TRANSPORTER ATP-BINDING PROTEIN"/>
    <property type="match status" value="1"/>
</dbReference>
<keyword evidence="2" id="KW-0547">Nucleotide-binding</keyword>
<evidence type="ECO:0000259" key="5">
    <source>
        <dbReference type="PROSITE" id="PS50893"/>
    </source>
</evidence>
<dbReference type="SMART" id="SM00382">
    <property type="entry name" value="AAA"/>
    <property type="match status" value="1"/>
</dbReference>
<dbReference type="Gene3D" id="3.40.50.300">
    <property type="entry name" value="P-loop containing nucleotide triphosphate hydrolases"/>
    <property type="match status" value="1"/>
</dbReference>
<accession>A0A844SRW0</accession>
<keyword evidence="7" id="KW-1185">Reference proteome</keyword>
<comment type="caution">
    <text evidence="6">The sequence shown here is derived from an EMBL/GenBank/DDBJ whole genome shotgun (WGS) entry which is preliminary data.</text>
</comment>
<dbReference type="InterPro" id="IPR051120">
    <property type="entry name" value="ABC_AA/LPS_Transport"/>
</dbReference>
<dbReference type="InterPro" id="IPR027417">
    <property type="entry name" value="P-loop_NTPase"/>
</dbReference>
<name>A0A844SRW0_9BRAD</name>
<dbReference type="GO" id="GO:0005886">
    <property type="term" value="C:plasma membrane"/>
    <property type="evidence" value="ECO:0007669"/>
    <property type="project" value="TreeGrafter"/>
</dbReference>
<dbReference type="RefSeq" id="WP_157343652.1">
    <property type="nucleotide sequence ID" value="NZ_WQNF01000007.1"/>
</dbReference>
<evidence type="ECO:0000256" key="2">
    <source>
        <dbReference type="ARBA" id="ARBA00022741"/>
    </source>
</evidence>
<organism evidence="6 7">
    <name type="scientific">Bradyrhizobium pachyrhizi</name>
    <dbReference type="NCBI Taxonomy" id="280333"/>
    <lineage>
        <taxon>Bacteria</taxon>
        <taxon>Pseudomonadati</taxon>
        <taxon>Pseudomonadota</taxon>
        <taxon>Alphaproteobacteria</taxon>
        <taxon>Hyphomicrobiales</taxon>
        <taxon>Nitrobacteraceae</taxon>
        <taxon>Bradyrhizobium</taxon>
    </lineage>
</organism>
<proteinExistence type="predicted"/>
<evidence type="ECO:0000313" key="6">
    <source>
        <dbReference type="EMBL" id="MVT66102.1"/>
    </source>
</evidence>
<dbReference type="Proteomes" id="UP000436468">
    <property type="component" value="Unassembled WGS sequence"/>
</dbReference>
<dbReference type="GO" id="GO:0016887">
    <property type="term" value="F:ATP hydrolysis activity"/>
    <property type="evidence" value="ECO:0007669"/>
    <property type="project" value="InterPro"/>
</dbReference>
<dbReference type="InterPro" id="IPR003439">
    <property type="entry name" value="ABC_transporter-like_ATP-bd"/>
</dbReference>
<gene>
    <name evidence="6" type="ORF">GPL21_13395</name>
</gene>